<evidence type="ECO:0000313" key="7">
    <source>
        <dbReference type="Proteomes" id="UP001595711"/>
    </source>
</evidence>
<dbReference type="InterPro" id="IPR028081">
    <property type="entry name" value="Leu-bd"/>
</dbReference>
<evidence type="ECO:0000313" key="6">
    <source>
        <dbReference type="EMBL" id="MFC3675274.1"/>
    </source>
</evidence>
<keyword evidence="3" id="KW-0813">Transport</keyword>
<dbReference type="InterPro" id="IPR028082">
    <property type="entry name" value="Peripla_BP_I"/>
</dbReference>
<dbReference type="SUPFAM" id="SSF53822">
    <property type="entry name" value="Periplasmic binding protein-like I"/>
    <property type="match status" value="1"/>
</dbReference>
<evidence type="ECO:0000256" key="4">
    <source>
        <dbReference type="SAM" id="SignalP"/>
    </source>
</evidence>
<organism evidence="6 7">
    <name type="scientific">Ferrovibrio xuzhouensis</name>
    <dbReference type="NCBI Taxonomy" id="1576914"/>
    <lineage>
        <taxon>Bacteria</taxon>
        <taxon>Pseudomonadati</taxon>
        <taxon>Pseudomonadota</taxon>
        <taxon>Alphaproteobacteria</taxon>
        <taxon>Rhodospirillales</taxon>
        <taxon>Rhodospirillaceae</taxon>
        <taxon>Ferrovibrio</taxon>
    </lineage>
</organism>
<dbReference type="PANTHER" id="PTHR30483:SF37">
    <property type="entry name" value="ABC TRANSPORTER SUBSTRATE-BINDING PROTEIN"/>
    <property type="match status" value="1"/>
</dbReference>
<evidence type="ECO:0000256" key="2">
    <source>
        <dbReference type="ARBA" id="ARBA00022729"/>
    </source>
</evidence>
<sequence>MRFLAFLAVVFCAAMASLSARAETIGIAFIDPLSGPAAAVTQNGLNHFRFMAERLSDAKLKFEVTGYDNKLSPQETIVQAQKAIDAGIRFIAQGNGSAAAAALADFVVKHNERNPDARVLYLNYAAIDPALTNEKCSPWHFRFDAHAGMKMLALAKFIKTQPQIRKVYLINQDYSFGRAVRDAALAMLKTERPDIEIVGDELHPLAKINDFSPYVAKIAASGADSVITGNWGSDLALLLKAAGDAHLKAGWYTYYASGIGSPTAVKQSGLEHRVYAVIEGHANLPMTDRIEDDYRARFGGGFVVPRIRLAMEMLKAAIVRAGSTDADRVAAAMAGAQQKTMYGGIATLRPADHQVLQDLYVASFGPRNASMHFDEENTGWGWKTAGMVKAADTALPTTCVMPQP</sequence>
<protein>
    <submittedName>
        <fullName evidence="6">Branched-chain amino acid ABC transporter substrate-binding protein</fullName>
    </submittedName>
</protein>
<keyword evidence="2 4" id="KW-0732">Signal</keyword>
<comment type="similarity">
    <text evidence="1">Belongs to the leucine-binding protein family.</text>
</comment>
<dbReference type="PANTHER" id="PTHR30483">
    <property type="entry name" value="LEUCINE-SPECIFIC-BINDING PROTEIN"/>
    <property type="match status" value="1"/>
</dbReference>
<proteinExistence type="inferred from homology"/>
<dbReference type="Gene3D" id="3.40.50.2300">
    <property type="match status" value="2"/>
</dbReference>
<dbReference type="RefSeq" id="WP_379723531.1">
    <property type="nucleotide sequence ID" value="NZ_JBHRYJ010000001.1"/>
</dbReference>
<accession>A0ABV7VDP9</accession>
<dbReference type="InterPro" id="IPR051010">
    <property type="entry name" value="BCAA_transport"/>
</dbReference>
<dbReference type="Pfam" id="PF13458">
    <property type="entry name" value="Peripla_BP_6"/>
    <property type="match status" value="1"/>
</dbReference>
<name>A0ABV7VDP9_9PROT</name>
<feature type="signal peptide" evidence="4">
    <location>
        <begin position="1"/>
        <end position="22"/>
    </location>
</feature>
<feature type="domain" description="Leucine-binding protein" evidence="5">
    <location>
        <begin position="24"/>
        <end position="363"/>
    </location>
</feature>
<keyword evidence="7" id="KW-1185">Reference proteome</keyword>
<dbReference type="EMBL" id="JBHRYJ010000001">
    <property type="protein sequence ID" value="MFC3675274.1"/>
    <property type="molecule type" value="Genomic_DNA"/>
</dbReference>
<dbReference type="Proteomes" id="UP001595711">
    <property type="component" value="Unassembled WGS sequence"/>
</dbReference>
<evidence type="ECO:0000256" key="3">
    <source>
        <dbReference type="ARBA" id="ARBA00022970"/>
    </source>
</evidence>
<comment type="caution">
    <text evidence="6">The sequence shown here is derived from an EMBL/GenBank/DDBJ whole genome shotgun (WGS) entry which is preliminary data.</text>
</comment>
<keyword evidence="3" id="KW-0029">Amino-acid transport</keyword>
<feature type="chain" id="PRO_5046595111" evidence="4">
    <location>
        <begin position="23"/>
        <end position="404"/>
    </location>
</feature>
<evidence type="ECO:0000256" key="1">
    <source>
        <dbReference type="ARBA" id="ARBA00010062"/>
    </source>
</evidence>
<gene>
    <name evidence="6" type="ORF">ACFOOQ_06955</name>
</gene>
<evidence type="ECO:0000259" key="5">
    <source>
        <dbReference type="Pfam" id="PF13458"/>
    </source>
</evidence>
<dbReference type="CDD" id="cd06329">
    <property type="entry name" value="PBP1_SBP-like"/>
    <property type="match status" value="1"/>
</dbReference>
<reference evidence="7" key="1">
    <citation type="journal article" date="2019" name="Int. J. Syst. Evol. Microbiol.">
        <title>The Global Catalogue of Microorganisms (GCM) 10K type strain sequencing project: providing services to taxonomists for standard genome sequencing and annotation.</title>
        <authorList>
            <consortium name="The Broad Institute Genomics Platform"/>
            <consortium name="The Broad Institute Genome Sequencing Center for Infectious Disease"/>
            <person name="Wu L."/>
            <person name="Ma J."/>
        </authorList>
    </citation>
    <scope>NUCLEOTIDE SEQUENCE [LARGE SCALE GENOMIC DNA]</scope>
    <source>
        <strain evidence="7">KCTC 42182</strain>
    </source>
</reference>